<comment type="caution">
    <text evidence="1">The sequence shown here is derived from an EMBL/GenBank/DDBJ whole genome shotgun (WGS) entry which is preliminary data.</text>
</comment>
<dbReference type="EMBL" id="JAAECE010000007">
    <property type="protein sequence ID" value="KAF1799116.1"/>
    <property type="molecule type" value="Genomic_DNA"/>
</dbReference>
<protein>
    <submittedName>
        <fullName evidence="1">Uncharacterized protein</fullName>
    </submittedName>
</protein>
<name>A0A8H4BBR9_MUCCL</name>
<sequence length="149" mass="17507">MDPADQGLKAVKQEVVNTQKEDLKPNFLFELKRDDTNKSTEQQLSPFECVYDFCLALEKFCKSKSTAENRLDIDEDWKKLLFTCCSHNPERVMWIHLTFQTSTKMKLTWKQVVRRLMANFDDPKRILSLETALSKFNFMPELESIYAAN</sequence>
<organism evidence="1 2">
    <name type="scientific">Mucor circinelloides f. lusitanicus</name>
    <name type="common">Mucor racemosus var. lusitanicus</name>
    <dbReference type="NCBI Taxonomy" id="29924"/>
    <lineage>
        <taxon>Eukaryota</taxon>
        <taxon>Fungi</taxon>
        <taxon>Fungi incertae sedis</taxon>
        <taxon>Mucoromycota</taxon>
        <taxon>Mucoromycotina</taxon>
        <taxon>Mucoromycetes</taxon>
        <taxon>Mucorales</taxon>
        <taxon>Mucorineae</taxon>
        <taxon>Mucoraceae</taxon>
        <taxon>Mucor</taxon>
    </lineage>
</organism>
<feature type="non-terminal residue" evidence="1">
    <location>
        <position position="149"/>
    </location>
</feature>
<gene>
    <name evidence="1" type="ORF">FB192DRAFT_1257408</name>
</gene>
<dbReference type="Proteomes" id="UP000469890">
    <property type="component" value="Unassembled WGS sequence"/>
</dbReference>
<proteinExistence type="predicted"/>
<accession>A0A8H4BBR9</accession>
<reference evidence="1 2" key="1">
    <citation type="submission" date="2019-09" db="EMBL/GenBank/DDBJ databases">
        <authorList>
            <consortium name="DOE Joint Genome Institute"/>
            <person name="Mondo S.J."/>
            <person name="Navarro-Mendoza M.I."/>
            <person name="Perez-Arques C."/>
            <person name="Panchal S."/>
            <person name="Nicolas F.E."/>
            <person name="Ganguly P."/>
            <person name="Pangilinan J."/>
            <person name="Grigoriev I."/>
            <person name="Heitman J."/>
            <person name="Sanya K."/>
            <person name="Garre V."/>
        </authorList>
    </citation>
    <scope>NUCLEOTIDE SEQUENCE [LARGE SCALE GENOMIC DNA]</scope>
    <source>
        <strain evidence="1 2">MU402</strain>
    </source>
</reference>
<dbReference type="AlphaFoldDB" id="A0A8H4BBR9"/>
<evidence type="ECO:0000313" key="1">
    <source>
        <dbReference type="EMBL" id="KAF1799116.1"/>
    </source>
</evidence>
<evidence type="ECO:0000313" key="2">
    <source>
        <dbReference type="Proteomes" id="UP000469890"/>
    </source>
</evidence>